<keyword evidence="9" id="KW-1185">Reference proteome</keyword>
<organism evidence="8 9">
    <name type="scientific">Mycobacterium dioxanotrophicus</name>
    <dbReference type="NCBI Taxonomy" id="482462"/>
    <lineage>
        <taxon>Bacteria</taxon>
        <taxon>Bacillati</taxon>
        <taxon>Actinomycetota</taxon>
        <taxon>Actinomycetes</taxon>
        <taxon>Mycobacteriales</taxon>
        <taxon>Mycobacteriaceae</taxon>
        <taxon>Mycobacterium</taxon>
    </lineage>
</organism>
<gene>
    <name evidence="8" type="ORF">BTO20_33950</name>
</gene>
<reference evidence="8 9" key="1">
    <citation type="submission" date="2017-04" db="EMBL/GenBank/DDBJ databases">
        <title>Whole Genome Sequence of 1,4-Dioxane Degrading Bacterium Mycobacterium dioxanotrophicus PH-06.</title>
        <authorList>
            <person name="He Y."/>
        </authorList>
    </citation>
    <scope>NUCLEOTIDE SEQUENCE [LARGE SCALE GENOMIC DNA]</scope>
    <source>
        <strain evidence="8 9">PH-06</strain>
    </source>
</reference>
<dbReference type="AlphaFoldDB" id="A0A1Y0CGL3"/>
<feature type="domain" description="Luciferase-like" evidence="7">
    <location>
        <begin position="31"/>
        <end position="385"/>
    </location>
</feature>
<evidence type="ECO:0000256" key="2">
    <source>
        <dbReference type="ARBA" id="ARBA00022643"/>
    </source>
</evidence>
<evidence type="ECO:0000256" key="3">
    <source>
        <dbReference type="ARBA" id="ARBA00023002"/>
    </source>
</evidence>
<keyword evidence="1 6" id="KW-0285">Flavoprotein</keyword>
<feature type="binding site" evidence="6">
    <location>
        <position position="108"/>
    </location>
    <ligand>
        <name>FMN</name>
        <dbReference type="ChEBI" id="CHEBI:58210"/>
    </ligand>
</feature>
<feature type="binding site" evidence="6">
    <location>
        <position position="162"/>
    </location>
    <ligand>
        <name>FMN</name>
        <dbReference type="ChEBI" id="CHEBI:58210"/>
    </ligand>
</feature>
<dbReference type="InterPro" id="IPR051260">
    <property type="entry name" value="Diverse_substr_monoxygenases"/>
</dbReference>
<dbReference type="GO" id="GO:0016705">
    <property type="term" value="F:oxidoreductase activity, acting on paired donors, with incorporation or reduction of molecular oxygen"/>
    <property type="evidence" value="ECO:0007669"/>
    <property type="project" value="InterPro"/>
</dbReference>
<feature type="binding site" evidence="6">
    <location>
        <position position="234"/>
    </location>
    <ligand>
        <name>FMN</name>
        <dbReference type="ChEBI" id="CHEBI:58210"/>
    </ligand>
</feature>
<dbReference type="RefSeq" id="WP_087083072.1">
    <property type="nucleotide sequence ID" value="NZ_CP020809.1"/>
</dbReference>
<name>A0A1Y0CGL3_9MYCO</name>
<evidence type="ECO:0000259" key="7">
    <source>
        <dbReference type="Pfam" id="PF00296"/>
    </source>
</evidence>
<evidence type="ECO:0000256" key="5">
    <source>
        <dbReference type="ARBA" id="ARBA00033748"/>
    </source>
</evidence>
<evidence type="ECO:0000256" key="6">
    <source>
        <dbReference type="PIRSR" id="PIRSR000337-1"/>
    </source>
</evidence>
<feature type="binding site" evidence="6">
    <location>
        <position position="62"/>
    </location>
    <ligand>
        <name>FMN</name>
        <dbReference type="ChEBI" id="CHEBI:58210"/>
    </ligand>
</feature>
<dbReference type="Proteomes" id="UP000195331">
    <property type="component" value="Chromosome"/>
</dbReference>
<evidence type="ECO:0000256" key="4">
    <source>
        <dbReference type="ARBA" id="ARBA00023033"/>
    </source>
</evidence>
<dbReference type="InterPro" id="IPR036661">
    <property type="entry name" value="Luciferase-like_sf"/>
</dbReference>
<dbReference type="PANTHER" id="PTHR30011">
    <property type="entry name" value="ALKANESULFONATE MONOOXYGENASE-RELATED"/>
    <property type="match status" value="1"/>
</dbReference>
<protein>
    <submittedName>
        <fullName evidence="8">5,10-methylene tetrahydromethanopterin reductase</fullName>
    </submittedName>
</protein>
<feature type="binding site" evidence="6">
    <location>
        <position position="158"/>
    </location>
    <ligand>
        <name>FMN</name>
        <dbReference type="ChEBI" id="CHEBI:58210"/>
    </ligand>
</feature>
<keyword evidence="3" id="KW-0560">Oxidoreductase</keyword>
<proteinExistence type="inferred from homology"/>
<evidence type="ECO:0000313" key="8">
    <source>
        <dbReference type="EMBL" id="ART74085.1"/>
    </source>
</evidence>
<dbReference type="PIRSF" id="PIRSF000337">
    <property type="entry name" value="NTA_MOA"/>
    <property type="match status" value="1"/>
</dbReference>
<dbReference type="GO" id="GO:0004497">
    <property type="term" value="F:monooxygenase activity"/>
    <property type="evidence" value="ECO:0007669"/>
    <property type="project" value="UniProtKB-KW"/>
</dbReference>
<keyword evidence="2 6" id="KW-0288">FMN</keyword>
<comment type="similarity">
    <text evidence="5">Belongs to the NtaA/SnaA/DszA monooxygenase family.</text>
</comment>
<accession>A0A1Y0CGL3</accession>
<dbReference type="KEGG" id="mdx:BTO20_33950"/>
<dbReference type="OrthoDB" id="8320141at2"/>
<dbReference type="SUPFAM" id="SSF51679">
    <property type="entry name" value="Bacterial luciferase-like"/>
    <property type="match status" value="1"/>
</dbReference>
<evidence type="ECO:0000313" key="9">
    <source>
        <dbReference type="Proteomes" id="UP000195331"/>
    </source>
</evidence>
<dbReference type="Pfam" id="PF00296">
    <property type="entry name" value="Bac_luciferase"/>
    <property type="match status" value="1"/>
</dbReference>
<dbReference type="InterPro" id="IPR011251">
    <property type="entry name" value="Luciferase-like_dom"/>
</dbReference>
<evidence type="ECO:0000256" key="1">
    <source>
        <dbReference type="ARBA" id="ARBA00022630"/>
    </source>
</evidence>
<dbReference type="CDD" id="cd01095">
    <property type="entry name" value="Nitrilotriacetate_monoxgenase"/>
    <property type="match status" value="1"/>
</dbReference>
<dbReference type="NCBIfam" id="TIGR03860">
    <property type="entry name" value="FMN_nitrolo"/>
    <property type="match status" value="1"/>
</dbReference>
<dbReference type="InterPro" id="IPR016215">
    <property type="entry name" value="NTA_MOA"/>
</dbReference>
<dbReference type="Gene3D" id="3.20.20.30">
    <property type="entry name" value="Luciferase-like domain"/>
    <property type="match status" value="1"/>
</dbReference>
<dbReference type="PANTHER" id="PTHR30011:SF16">
    <property type="entry name" value="C2H2 FINGER DOMAIN TRANSCRIPTION FACTOR (EUROFUNG)-RELATED"/>
    <property type="match status" value="1"/>
</dbReference>
<keyword evidence="4" id="KW-0503">Monooxygenase</keyword>
<sequence length="460" mass="50062">MPSARPKRLILNGFTMSAVGHISPGLWRHPDDHAYRYPSLKYWTDLAKLLESGGFDTLFIADVLGPIEVYQGKADAALRNATQLPVSDPLLAVSAMAAATRHLGFGVTVSTSYAQPYLLARTFSTLDQLTDGRIAWNVVTSMIDSAARNLGLSEQFDHDERYDRAQEFLDVTYKLWEGSWEDGAVLRDRVAGVYTDPAKVHRIDHHGKYYAVAGPHLCEPTPQRTPVIFQAGASTRGQEFAARNAELVFLGGRDAREIGRNVAQIKRRAAAAGRDPDAIKFVTSVTVITGPDDATAQSKHADYLGHSSAEGALALFSAFTGHDWSGHDLDEVVERTETNASQSTLASGRGRTLRDIVDTMALGGLHPTIVGGPHRVADYLEALAEEADLDGFNLAHVVSPGSFEDFIEFVVPELRRRGRLLNEYFPGTLREKLGETASAAIGDDHPASTYRIGARPAARA</sequence>
<dbReference type="EMBL" id="CP020809">
    <property type="protein sequence ID" value="ART74085.1"/>
    <property type="molecule type" value="Genomic_DNA"/>
</dbReference>